<reference evidence="3" key="1">
    <citation type="submission" date="2016-11" db="UniProtKB">
        <authorList>
            <consortium name="WormBaseParasite"/>
        </authorList>
    </citation>
    <scope>IDENTIFICATION</scope>
</reference>
<dbReference type="AlphaFoldDB" id="A0A1I7YEL9"/>
<protein>
    <submittedName>
        <fullName evidence="3">Uncharacterized protein</fullName>
    </submittedName>
</protein>
<dbReference type="WBParaSite" id="L893_g15580.t1">
    <property type="protein sequence ID" value="L893_g15580.t1"/>
    <property type="gene ID" value="L893_g15580"/>
</dbReference>
<name>A0A1I7YEL9_9BILA</name>
<dbReference type="Proteomes" id="UP000095287">
    <property type="component" value="Unplaced"/>
</dbReference>
<proteinExistence type="predicted"/>
<evidence type="ECO:0000313" key="3">
    <source>
        <dbReference type="WBParaSite" id="L893_g15580.t1"/>
    </source>
</evidence>
<organism evidence="2 3">
    <name type="scientific">Steinernema glaseri</name>
    <dbReference type="NCBI Taxonomy" id="37863"/>
    <lineage>
        <taxon>Eukaryota</taxon>
        <taxon>Metazoa</taxon>
        <taxon>Ecdysozoa</taxon>
        <taxon>Nematoda</taxon>
        <taxon>Chromadorea</taxon>
        <taxon>Rhabditida</taxon>
        <taxon>Tylenchina</taxon>
        <taxon>Panagrolaimomorpha</taxon>
        <taxon>Strongyloidoidea</taxon>
        <taxon>Steinernematidae</taxon>
        <taxon>Steinernema</taxon>
    </lineage>
</organism>
<evidence type="ECO:0000313" key="2">
    <source>
        <dbReference type="Proteomes" id="UP000095287"/>
    </source>
</evidence>
<accession>A0A1I7YEL9</accession>
<keyword evidence="2" id="KW-1185">Reference proteome</keyword>
<evidence type="ECO:0000256" key="1">
    <source>
        <dbReference type="SAM" id="MobiDB-lite"/>
    </source>
</evidence>
<feature type="region of interest" description="Disordered" evidence="1">
    <location>
        <begin position="330"/>
        <end position="350"/>
    </location>
</feature>
<sequence length="350" mass="40964">MSQKQFSFVPPLRVQSIDQDMDSVPGLFIQDVCLSLQDRRSIDACRNLPPSRWRQICRATSDKMCTLVIYLDNVEKKIYAAACYLYHDFFHPYAPFKTVALRFFNNFRVEPLLENALSHYVPFWKEITPDKLRDLAHSIKPTWVKTHPVRYDRRCGNSVSLNRKTNWINGTILSMRLPVDSMTISIDKCDLENVVTFFENIGSIFKFSCDLVGINWTKTMHSLMQRTVDTIIEKFVPTDGGWFRVGQPLTREQIKRLVLKCEMSNKSVTVLVNSQGFRKVSELYDFLNIDKHYSKKEVVKEVLYAFRKGTPLELTVRRSSCHVSFRWNTKRQQKRQQKSLKRPRPSGRTC</sequence>